<evidence type="ECO:0000256" key="6">
    <source>
        <dbReference type="SAM" id="Phobius"/>
    </source>
</evidence>
<evidence type="ECO:0000256" key="5">
    <source>
        <dbReference type="ARBA" id="ARBA00023136"/>
    </source>
</evidence>
<dbReference type="EMBL" id="JBHTKA010000016">
    <property type="protein sequence ID" value="MFD1003685.1"/>
    <property type="molecule type" value="Genomic_DNA"/>
</dbReference>
<feature type="transmembrane region" description="Helical" evidence="6">
    <location>
        <begin position="21"/>
        <end position="41"/>
    </location>
</feature>
<gene>
    <name evidence="9" type="ORF">ACFQ21_30445</name>
</gene>
<dbReference type="PANTHER" id="PTHR30572:SF18">
    <property type="entry name" value="ABC-TYPE MACROLIDE FAMILY EXPORT SYSTEM PERMEASE COMPONENT 2"/>
    <property type="match status" value="1"/>
</dbReference>
<dbReference type="Pfam" id="PF02687">
    <property type="entry name" value="FtsX"/>
    <property type="match status" value="2"/>
</dbReference>
<evidence type="ECO:0000259" key="7">
    <source>
        <dbReference type="Pfam" id="PF02687"/>
    </source>
</evidence>
<feature type="transmembrane region" description="Helical" evidence="6">
    <location>
        <begin position="397"/>
        <end position="421"/>
    </location>
</feature>
<dbReference type="Pfam" id="PF12704">
    <property type="entry name" value="MacB_PCD"/>
    <property type="match status" value="1"/>
</dbReference>
<accession>A0ABW3KCK7</accession>
<keyword evidence="5 6" id="KW-0472">Membrane</keyword>
<sequence length="823" mass="93349">MIRNYLLIALRNFKRQKLFAALNMFGLALGLACAILIFLYISDELQYDTMHPYAADTYRIGCTFTNADGQEFDNTVAPGYWIKQLKETRSEVIQGVRIDYIGYPTSFHHKANDKIILTEEVRWAEPGFDKVLAFEMLQGSREKMFENYNTLVVSETGARKLFDTADPIGEVVTVKHNWATDGKAIDVVVTGIYKDFPSNSHFKPNYILNVNALRNVRPNFDAYMEGTTFRDSEFFESYIVLKHNADIAPLEKDLQQWANQMAQADSGFVAGGWKLKPFLAKMSALHFDQKNLWENGIRGDKKYLAIFSSVAILILIIACINYMNLATARSTRRAKEVGLRKSLGSKRREIAWQFFSESVLMTFGAFILALLLVIIFLQPFNQLAHKSFTIASLLNPYMLLIVVAIVLFMAFVSGSYPALYLSAFKPVEVLKGKVVKGIGAELFRKGLVTIQYTVSLVLIISTFVVIRQMEHMQHTKLNEQGSQLLSIRYGGTAPQNKFEAFKQLVLQDKDIEHVTMANHLPRLNYFGWIGTTLKFPQIEDKNFQWNQLNVEFDFAKTYQLEFIAGRDFETGNLADSNALILNEAAVKALKQPIEKLLGTSVIEVNDNNNAGNRSFKVIGVVKDFPFRSMHQAIEPLVLNPHVHFIDRIAYIKLPPGNFQEKIRSIEKKWKEIFPGVGFDYWFLSDEFNRMYLAERRVSSLAKSFAVLAIIITALGVFGLASYTAEQKTKEVGIRKVLGAAVQQVVVMFVWIFMKIFLIAAIIAIPVAYFLADRWLNDFAYRSVISPLIFLLSLVGLLAITLLTVGYETWKAARANPVNSLRSE</sequence>
<dbReference type="InterPro" id="IPR050250">
    <property type="entry name" value="Macrolide_Exporter_MacB"/>
</dbReference>
<comment type="caution">
    <text evidence="9">The sequence shown here is derived from an EMBL/GenBank/DDBJ whole genome shotgun (WGS) entry which is preliminary data.</text>
</comment>
<dbReference type="Proteomes" id="UP001597112">
    <property type="component" value="Unassembled WGS sequence"/>
</dbReference>
<dbReference type="InterPro" id="IPR003838">
    <property type="entry name" value="ABC3_permease_C"/>
</dbReference>
<feature type="transmembrane region" description="Helical" evidence="6">
    <location>
        <begin position="303"/>
        <end position="325"/>
    </location>
</feature>
<feature type="transmembrane region" description="Helical" evidence="6">
    <location>
        <begin position="350"/>
        <end position="377"/>
    </location>
</feature>
<name>A0ABW3KCK7_9BACT</name>
<dbReference type="RefSeq" id="WP_377586634.1">
    <property type="nucleotide sequence ID" value="NZ_JBHTKA010000016.1"/>
</dbReference>
<evidence type="ECO:0000313" key="9">
    <source>
        <dbReference type="EMBL" id="MFD1003685.1"/>
    </source>
</evidence>
<comment type="subcellular location">
    <subcellularLocation>
        <location evidence="1">Cell membrane</location>
        <topology evidence="1">Multi-pass membrane protein</topology>
    </subcellularLocation>
</comment>
<organism evidence="9 10">
    <name type="scientific">Ohtaekwangia kribbensis</name>
    <dbReference type="NCBI Taxonomy" id="688913"/>
    <lineage>
        <taxon>Bacteria</taxon>
        <taxon>Pseudomonadati</taxon>
        <taxon>Bacteroidota</taxon>
        <taxon>Cytophagia</taxon>
        <taxon>Cytophagales</taxon>
        <taxon>Fulvivirgaceae</taxon>
        <taxon>Ohtaekwangia</taxon>
    </lineage>
</organism>
<evidence type="ECO:0000313" key="10">
    <source>
        <dbReference type="Proteomes" id="UP001597112"/>
    </source>
</evidence>
<evidence type="ECO:0000256" key="2">
    <source>
        <dbReference type="ARBA" id="ARBA00022475"/>
    </source>
</evidence>
<feature type="domain" description="ABC3 transporter permease C-terminal" evidence="7">
    <location>
        <begin position="703"/>
        <end position="816"/>
    </location>
</feature>
<feature type="transmembrane region" description="Helical" evidence="6">
    <location>
        <begin position="704"/>
        <end position="724"/>
    </location>
</feature>
<feature type="transmembrane region" description="Helical" evidence="6">
    <location>
        <begin position="442"/>
        <end position="466"/>
    </location>
</feature>
<evidence type="ECO:0000256" key="3">
    <source>
        <dbReference type="ARBA" id="ARBA00022692"/>
    </source>
</evidence>
<dbReference type="InterPro" id="IPR025857">
    <property type="entry name" value="MacB_PCD"/>
</dbReference>
<proteinExistence type="predicted"/>
<evidence type="ECO:0000259" key="8">
    <source>
        <dbReference type="Pfam" id="PF12704"/>
    </source>
</evidence>
<keyword evidence="4 6" id="KW-1133">Transmembrane helix</keyword>
<reference evidence="10" key="1">
    <citation type="journal article" date="2019" name="Int. J. Syst. Evol. Microbiol.">
        <title>The Global Catalogue of Microorganisms (GCM) 10K type strain sequencing project: providing services to taxonomists for standard genome sequencing and annotation.</title>
        <authorList>
            <consortium name="The Broad Institute Genomics Platform"/>
            <consortium name="The Broad Institute Genome Sequencing Center for Infectious Disease"/>
            <person name="Wu L."/>
            <person name="Ma J."/>
        </authorList>
    </citation>
    <scope>NUCLEOTIDE SEQUENCE [LARGE SCALE GENOMIC DNA]</scope>
    <source>
        <strain evidence="10">CCUG 58938</strain>
    </source>
</reference>
<dbReference type="PANTHER" id="PTHR30572">
    <property type="entry name" value="MEMBRANE COMPONENT OF TRANSPORTER-RELATED"/>
    <property type="match status" value="1"/>
</dbReference>
<evidence type="ECO:0000256" key="1">
    <source>
        <dbReference type="ARBA" id="ARBA00004651"/>
    </source>
</evidence>
<keyword evidence="3 6" id="KW-0812">Transmembrane</keyword>
<feature type="transmembrane region" description="Helical" evidence="6">
    <location>
        <begin position="745"/>
        <end position="771"/>
    </location>
</feature>
<evidence type="ECO:0000256" key="4">
    <source>
        <dbReference type="ARBA" id="ARBA00022989"/>
    </source>
</evidence>
<keyword evidence="10" id="KW-1185">Reference proteome</keyword>
<feature type="domain" description="ABC3 transporter permease C-terminal" evidence="7">
    <location>
        <begin position="309"/>
        <end position="423"/>
    </location>
</feature>
<feature type="transmembrane region" description="Helical" evidence="6">
    <location>
        <begin position="783"/>
        <end position="804"/>
    </location>
</feature>
<feature type="domain" description="MacB-like periplasmic core" evidence="8">
    <location>
        <begin position="21"/>
        <end position="256"/>
    </location>
</feature>
<keyword evidence="2" id="KW-1003">Cell membrane</keyword>
<dbReference type="PROSITE" id="PS51257">
    <property type="entry name" value="PROKAR_LIPOPROTEIN"/>
    <property type="match status" value="1"/>
</dbReference>
<protein>
    <submittedName>
        <fullName evidence="9">FtsX-like permease family protein</fullName>
    </submittedName>
</protein>